<dbReference type="EMBL" id="AEXL02000098">
    <property type="protein sequence ID" value="EIJ65739.1"/>
    <property type="molecule type" value="Genomic_DNA"/>
</dbReference>
<keyword evidence="1 5" id="KW-0479">Metal-binding</keyword>
<feature type="binding site" evidence="5">
    <location>
        <position position="27"/>
    </location>
    <ligand>
        <name>Zn(2+)</name>
        <dbReference type="ChEBI" id="CHEBI:29105"/>
    </ligand>
</feature>
<keyword evidence="7" id="KW-1185">Reference proteome</keyword>
<dbReference type="Pfam" id="PF01242">
    <property type="entry name" value="PTPS"/>
    <property type="match status" value="1"/>
</dbReference>
<dbReference type="AlphaFoldDB" id="I3D1Z6"/>
<sequence length="117" mass="13486">MKTKLGVEFEIDFSHILKGHPKCGKLHGHTSRIQVEIMGDLVKGSTYQDNMLMDFADMKTQCWNVISQLDHNDLNTMFEYPTSENIAGWIFENLEDKIPLSSVKFYEGNGKWCIVEK</sequence>
<dbReference type="PATRIC" id="fig|859350.6.peg.1220"/>
<dbReference type="SUPFAM" id="SSF55620">
    <property type="entry name" value="Tetrahydrobiopterin biosynthesis enzymes-like"/>
    <property type="match status" value="1"/>
</dbReference>
<evidence type="ECO:0000256" key="4">
    <source>
        <dbReference type="PIRSR" id="PIRSR006113-1"/>
    </source>
</evidence>
<evidence type="ECO:0000256" key="1">
    <source>
        <dbReference type="ARBA" id="ARBA00022723"/>
    </source>
</evidence>
<dbReference type="Gene3D" id="3.30.479.10">
    <property type="entry name" value="6-pyruvoyl tetrahydropterin synthase/QueD"/>
    <property type="match status" value="1"/>
</dbReference>
<evidence type="ECO:0000256" key="3">
    <source>
        <dbReference type="ARBA" id="ARBA00023239"/>
    </source>
</evidence>
<evidence type="ECO:0000256" key="5">
    <source>
        <dbReference type="PIRSR" id="PIRSR006113-2"/>
    </source>
</evidence>
<reference evidence="6 7" key="1">
    <citation type="journal article" date="2012" name="J. Bacteriol.">
        <title>Genome sequence of "Candidatus Nitrosopumilus salaria" BD31, an ammonia-oxidizing archaeon from the San Francisco Bay estuary.</title>
        <authorList>
            <person name="Mosier A.C."/>
            <person name="Allen E.E."/>
            <person name="Kim M."/>
            <person name="Ferriera S."/>
            <person name="Francis C.A."/>
        </authorList>
    </citation>
    <scope>NUCLEOTIDE SEQUENCE [LARGE SCALE GENOMIC DNA]</scope>
    <source>
        <strain evidence="6 7">BD31</strain>
    </source>
</reference>
<accession>I3D1Z6</accession>
<dbReference type="PIRSF" id="PIRSF006113">
    <property type="entry name" value="PTP_synth"/>
    <property type="match status" value="1"/>
</dbReference>
<organism evidence="6 7">
    <name type="scientific">Candidatus Nitrosopumilus salarius BD31</name>
    <dbReference type="NCBI Taxonomy" id="859350"/>
    <lineage>
        <taxon>Archaea</taxon>
        <taxon>Nitrososphaerota</taxon>
        <taxon>Nitrososphaeria</taxon>
        <taxon>Nitrosopumilales</taxon>
        <taxon>Nitrosopumilaceae</taxon>
        <taxon>Nitrosopumilus</taxon>
    </lineage>
</organism>
<feature type="active site" description="Charge relay system" evidence="4">
    <location>
        <position position="71"/>
    </location>
</feature>
<dbReference type="RefSeq" id="WP_008299726.1">
    <property type="nucleotide sequence ID" value="NZ_AEXL02000098.1"/>
</dbReference>
<keyword evidence="2 5" id="KW-0862">Zinc</keyword>
<comment type="cofactor">
    <cofactor evidence="5">
        <name>Zn(2+)</name>
        <dbReference type="ChEBI" id="CHEBI:29105"/>
    </cofactor>
    <text evidence="5">Binds 1 zinc ion per subunit.</text>
</comment>
<dbReference type="InterPro" id="IPR007115">
    <property type="entry name" value="6-PTP_synth/QueD"/>
</dbReference>
<feature type="active site" description="Proton acceptor" evidence="4">
    <location>
        <position position="23"/>
    </location>
</feature>
<evidence type="ECO:0000256" key="2">
    <source>
        <dbReference type="ARBA" id="ARBA00022833"/>
    </source>
</evidence>
<gene>
    <name evidence="6" type="primary">queD_1</name>
    <name evidence="6" type="ORF">BD31_I0841</name>
</gene>
<dbReference type="GO" id="GO:0046872">
    <property type="term" value="F:metal ion binding"/>
    <property type="evidence" value="ECO:0007669"/>
    <property type="project" value="UniProtKB-KW"/>
</dbReference>
<dbReference type="InterPro" id="IPR038418">
    <property type="entry name" value="6-PTP_synth/QueD_sf"/>
</dbReference>
<protein>
    <submittedName>
        <fullName evidence="6">6-pyruvoyl tetrahydropterin synthase/QueD family protein</fullName>
    </submittedName>
</protein>
<feature type="binding site" evidence="5">
    <location>
        <position position="15"/>
    </location>
    <ligand>
        <name>Zn(2+)</name>
        <dbReference type="ChEBI" id="CHEBI:29105"/>
    </ligand>
</feature>
<comment type="caution">
    <text evidence="6">The sequence shown here is derived from an EMBL/GenBank/DDBJ whole genome shotgun (WGS) entry which is preliminary data.</text>
</comment>
<dbReference type="PANTHER" id="PTHR12589">
    <property type="entry name" value="PYRUVOYL TETRAHYDROBIOPTERIN SYNTHASE"/>
    <property type="match status" value="1"/>
</dbReference>
<keyword evidence="3" id="KW-0456">Lyase</keyword>
<feature type="active site" description="Charge relay system" evidence="4">
    <location>
        <position position="107"/>
    </location>
</feature>
<feature type="binding site" evidence="5">
    <location>
        <position position="29"/>
    </location>
    <ligand>
        <name>Zn(2+)</name>
        <dbReference type="ChEBI" id="CHEBI:29105"/>
    </ligand>
</feature>
<evidence type="ECO:0000313" key="6">
    <source>
        <dbReference type="EMBL" id="EIJ65739.1"/>
    </source>
</evidence>
<dbReference type="PANTHER" id="PTHR12589:SF7">
    <property type="entry name" value="6-PYRUVOYL TETRAHYDROBIOPTERIN SYNTHASE"/>
    <property type="match status" value="1"/>
</dbReference>
<evidence type="ECO:0000313" key="7">
    <source>
        <dbReference type="Proteomes" id="UP000003423"/>
    </source>
</evidence>
<dbReference type="OrthoDB" id="6529at2157"/>
<dbReference type="Proteomes" id="UP000003423">
    <property type="component" value="Unassembled WGS sequence"/>
</dbReference>
<dbReference type="GO" id="GO:0016829">
    <property type="term" value="F:lyase activity"/>
    <property type="evidence" value="ECO:0007669"/>
    <property type="project" value="UniProtKB-KW"/>
</dbReference>
<proteinExistence type="predicted"/>
<name>I3D1Z6_9ARCH</name>